<protein>
    <submittedName>
        <fullName evidence="1">Uncharacterized protein</fullName>
    </submittedName>
</protein>
<organism evidence="1 2">
    <name type="scientific">Favolaschia claudopus</name>
    <dbReference type="NCBI Taxonomy" id="2862362"/>
    <lineage>
        <taxon>Eukaryota</taxon>
        <taxon>Fungi</taxon>
        <taxon>Dikarya</taxon>
        <taxon>Basidiomycota</taxon>
        <taxon>Agaricomycotina</taxon>
        <taxon>Agaricomycetes</taxon>
        <taxon>Agaricomycetidae</taxon>
        <taxon>Agaricales</taxon>
        <taxon>Marasmiineae</taxon>
        <taxon>Mycenaceae</taxon>
        <taxon>Favolaschia</taxon>
    </lineage>
</organism>
<dbReference type="EMBL" id="JAWWNJ010000010">
    <property type="protein sequence ID" value="KAK7046220.1"/>
    <property type="molecule type" value="Genomic_DNA"/>
</dbReference>
<accession>A0AAW0D101</accession>
<evidence type="ECO:0000313" key="2">
    <source>
        <dbReference type="Proteomes" id="UP001362999"/>
    </source>
</evidence>
<keyword evidence="2" id="KW-1185">Reference proteome</keyword>
<reference evidence="1 2" key="1">
    <citation type="journal article" date="2024" name="J Genomics">
        <title>Draft genome sequencing and assembly of Favolaschia claudopus CIRM-BRFM 2984 isolated from oak limbs.</title>
        <authorList>
            <person name="Navarro D."/>
            <person name="Drula E."/>
            <person name="Chaduli D."/>
            <person name="Cazenave R."/>
            <person name="Ahrendt S."/>
            <person name="Wang J."/>
            <person name="Lipzen A."/>
            <person name="Daum C."/>
            <person name="Barry K."/>
            <person name="Grigoriev I.V."/>
            <person name="Favel A."/>
            <person name="Rosso M.N."/>
            <person name="Martin F."/>
        </authorList>
    </citation>
    <scope>NUCLEOTIDE SEQUENCE [LARGE SCALE GENOMIC DNA]</scope>
    <source>
        <strain evidence="1 2">CIRM-BRFM 2984</strain>
    </source>
</reference>
<sequence>MYKEKAHYNYAGRRLSRASTHLGNSLVSFLGASGNATFGSIERIEVVDSEIDKVQLIIRPQEPLPSGVEDVSQLFPQLAVCMYSSKMADFTLIVDPSQIIGYYSRFILSGDRVAIMDLSRALQLLVFFYLRRTAPPGCGHSLNHLWIRSQRESIYYISTTARTSNSPLADDFFDTAARRVYIYIPYNSQNQQHPLADDSFDPPPRRRGWLSVATTYHRVRLHLVPFLGVRVPHELNRPSYPPKQVILATAMAHHPSELRQGNHISLHQNQNTKNIFAIESTLDGHTHNSISLYTFDLKPGHIKPSNLSTFDIISERMRPLVGGGQGRTPRPPLYCLVCLHRNQLPFSTLPSSPSPPLTPSIAPHRPARHFVYHAAEASDDAPLTNFAAFGILVGFSPPRTSSSTPRHVVIPYRRLPFTSLWAHPTPALHITPPPSRLQALSYQSQNHTYLDFPLFSLLLLTTHITGSSKARILQDTAEICGLGSEGFDTATSPTFKDFIGFNISDGDAEFLSDPVGAVVPVFEQGIPGAHLSGRTTDGLTFEVGVQGITALDVQADAVVTFDYKVNNAMHSSVRHSLFYFSIILDLTAASPAPEQGCFDSARPPHPYPSPSPLNPTRLSLGAIHLHIYHRRTK</sequence>
<proteinExistence type="predicted"/>
<comment type="caution">
    <text evidence="1">The sequence shown here is derived from an EMBL/GenBank/DDBJ whole genome shotgun (WGS) entry which is preliminary data.</text>
</comment>
<name>A0AAW0D101_9AGAR</name>
<evidence type="ECO:0000313" key="1">
    <source>
        <dbReference type="EMBL" id="KAK7046220.1"/>
    </source>
</evidence>
<gene>
    <name evidence="1" type="ORF">R3P38DRAFT_3175497</name>
</gene>
<dbReference type="Proteomes" id="UP001362999">
    <property type="component" value="Unassembled WGS sequence"/>
</dbReference>
<dbReference type="AlphaFoldDB" id="A0AAW0D101"/>